<dbReference type="Proteomes" id="UP000820818">
    <property type="component" value="Linkage Group LG2"/>
</dbReference>
<evidence type="ECO:0000256" key="1">
    <source>
        <dbReference type="SAM" id="MobiDB-lite"/>
    </source>
</evidence>
<organism evidence="3 5">
    <name type="scientific">Daphnia sinensis</name>
    <dbReference type="NCBI Taxonomy" id="1820382"/>
    <lineage>
        <taxon>Eukaryota</taxon>
        <taxon>Metazoa</taxon>
        <taxon>Ecdysozoa</taxon>
        <taxon>Arthropoda</taxon>
        <taxon>Crustacea</taxon>
        <taxon>Branchiopoda</taxon>
        <taxon>Diplostraca</taxon>
        <taxon>Cladocera</taxon>
        <taxon>Anomopoda</taxon>
        <taxon>Daphniidae</taxon>
        <taxon>Daphnia</taxon>
        <taxon>Daphnia similis group</taxon>
    </lineage>
</organism>
<protein>
    <submittedName>
        <fullName evidence="3">Uncharacterized protein</fullName>
    </submittedName>
</protein>
<dbReference type="EMBL" id="WJBH02000002">
    <property type="protein sequence ID" value="KAI9563386.1"/>
    <property type="molecule type" value="Genomic_DNA"/>
</dbReference>
<comment type="caution">
    <text evidence="3">The sequence shown here is derived from an EMBL/GenBank/DDBJ whole genome shotgun (WGS) entry which is preliminary data.</text>
</comment>
<gene>
    <name evidence="3" type="ORF">GHT06_005030</name>
    <name evidence="4" type="ORF">GHT06_010849</name>
</gene>
<dbReference type="AlphaFoldDB" id="A0AAD5KWD2"/>
<sequence length="235" mass="25638">MNSYVPMSMPYSGAPMSYAAPPPSYAPPSYAPPSYAPSADYAAPIPLTPLVIPDDAGALGGGGGGGGGSITKFFALPLIVVLPILLPFLVILFFLPKFGKKPIKDKKEYEDMKPYYDDKEYDNNYMDDKPNKDNRKRRQVDTKNISSSSSGLPSMTTAQVDRLTDVVFAAINSQECIQRLLCEAGAFSRSFSDTAQAVTKAVKEFVPKSIKNAYDVFANVEKCEQYKCGSLEVRK</sequence>
<name>A0AAD5KWD2_9CRUS</name>
<keyword evidence="2" id="KW-0812">Transmembrane</keyword>
<reference evidence="3 5" key="1">
    <citation type="submission" date="2022-05" db="EMBL/GenBank/DDBJ databases">
        <title>A multi-omics perspective on studying reproductive biology in Daphnia sinensis.</title>
        <authorList>
            <person name="Jia J."/>
        </authorList>
    </citation>
    <scope>NUCLEOTIDE SEQUENCE</scope>
    <source>
        <strain evidence="3 5">WSL</strain>
    </source>
</reference>
<evidence type="ECO:0000313" key="5">
    <source>
        <dbReference type="Proteomes" id="UP000820818"/>
    </source>
</evidence>
<keyword evidence="2" id="KW-1133">Transmembrane helix</keyword>
<feature type="region of interest" description="Disordered" evidence="1">
    <location>
        <begin position="120"/>
        <end position="153"/>
    </location>
</feature>
<evidence type="ECO:0000313" key="4">
    <source>
        <dbReference type="EMBL" id="KAI9563386.1"/>
    </source>
</evidence>
<keyword evidence="2" id="KW-0472">Membrane</keyword>
<dbReference type="EMBL" id="WJBH02000044">
    <property type="protein sequence ID" value="KAI9551156.1"/>
    <property type="molecule type" value="Genomic_DNA"/>
</dbReference>
<evidence type="ECO:0000313" key="3">
    <source>
        <dbReference type="EMBL" id="KAI9551156.1"/>
    </source>
</evidence>
<evidence type="ECO:0000256" key="2">
    <source>
        <dbReference type="SAM" id="Phobius"/>
    </source>
</evidence>
<feature type="compositionally biased region" description="Basic and acidic residues" evidence="1">
    <location>
        <begin position="120"/>
        <end position="133"/>
    </location>
</feature>
<accession>A0AAD5KWD2</accession>
<feature type="transmembrane region" description="Helical" evidence="2">
    <location>
        <begin position="73"/>
        <end position="95"/>
    </location>
</feature>
<proteinExistence type="predicted"/>
<keyword evidence="5" id="KW-1185">Reference proteome</keyword>